<evidence type="ECO:0000313" key="2">
    <source>
        <dbReference type="EMBL" id="RUT72942.1"/>
    </source>
</evidence>
<dbReference type="AlphaFoldDB" id="A0A434AF23"/>
<dbReference type="Proteomes" id="UP000282985">
    <property type="component" value="Unassembled WGS sequence"/>
</dbReference>
<sequence length="140" mass="16489">MKKEVDYILISELPSEDQEPFQKWLSVRARPVIEEEGTNSMDYCWRLDYERWKSFHKIQGYASECVQCDDTKTSIPAKRDDFIRDGWEHATRQAHENGDDKMLMDMSDAKWNLNESLKDVNDDNIHPEINTGDSVGEEDW</sequence>
<organism evidence="2 3">
    <name type="scientific">Ancylomarina longa</name>
    <dbReference type="NCBI Taxonomy" id="2487017"/>
    <lineage>
        <taxon>Bacteria</taxon>
        <taxon>Pseudomonadati</taxon>
        <taxon>Bacteroidota</taxon>
        <taxon>Bacteroidia</taxon>
        <taxon>Marinilabiliales</taxon>
        <taxon>Marinifilaceae</taxon>
        <taxon>Ancylomarina</taxon>
    </lineage>
</organism>
<accession>A0A434AF23</accession>
<dbReference type="RefSeq" id="WP_127344950.1">
    <property type="nucleotide sequence ID" value="NZ_RJJX01000035.1"/>
</dbReference>
<dbReference type="EMBL" id="RJJX01000035">
    <property type="protein sequence ID" value="RUT72942.1"/>
    <property type="molecule type" value="Genomic_DNA"/>
</dbReference>
<comment type="caution">
    <text evidence="2">The sequence shown here is derived from an EMBL/GenBank/DDBJ whole genome shotgun (WGS) entry which is preliminary data.</text>
</comment>
<gene>
    <name evidence="2" type="ORF">DLK05_15900</name>
</gene>
<evidence type="ECO:0000313" key="3">
    <source>
        <dbReference type="Proteomes" id="UP000282985"/>
    </source>
</evidence>
<dbReference type="OrthoDB" id="9795766at2"/>
<keyword evidence="3" id="KW-1185">Reference proteome</keyword>
<proteinExistence type="predicted"/>
<reference evidence="2 3" key="1">
    <citation type="submission" date="2018-11" db="EMBL/GenBank/DDBJ databases">
        <title>Parancylomarina longa gen. nov., sp. nov., isolated from sediments of southern Okinawa.</title>
        <authorList>
            <person name="Fu T."/>
        </authorList>
    </citation>
    <scope>NUCLEOTIDE SEQUENCE [LARGE SCALE GENOMIC DNA]</scope>
    <source>
        <strain evidence="2 3">T3-2 S1-C</strain>
    </source>
</reference>
<protein>
    <submittedName>
        <fullName evidence="2">Uncharacterized protein</fullName>
    </submittedName>
</protein>
<evidence type="ECO:0000256" key="1">
    <source>
        <dbReference type="SAM" id="MobiDB-lite"/>
    </source>
</evidence>
<name>A0A434AF23_9BACT</name>
<feature type="region of interest" description="Disordered" evidence="1">
    <location>
        <begin position="117"/>
        <end position="140"/>
    </location>
</feature>
<feature type="compositionally biased region" description="Basic and acidic residues" evidence="1">
    <location>
        <begin position="117"/>
        <end position="126"/>
    </location>
</feature>